<sequence>MLVSELLLSNSSNLDEHIEMAKENSTINPIGRYNGRDMLKRLRNQRMIVVGDSLNRNYWDSLACLLYTSIPPSTAEVYIKDTSYMDYNLTLVFYWSSYIIELDKTHESGNKVLTLDKVPASSSNGEELMLWCSVVATGGLIWANLNRISSLVMVYKLECHTLLKLSTLVPEPQSPEHMLVSQVLGYGLMMVHKLEPHTLLKLSTLVSEP</sequence>
<evidence type="ECO:0000313" key="3">
    <source>
        <dbReference type="EMBL" id="KAJ8420293.1"/>
    </source>
</evidence>
<dbReference type="InterPro" id="IPR026057">
    <property type="entry name" value="TBL_C"/>
</dbReference>
<dbReference type="GO" id="GO:0005794">
    <property type="term" value="C:Golgi apparatus"/>
    <property type="evidence" value="ECO:0007669"/>
    <property type="project" value="TreeGrafter"/>
</dbReference>
<keyword evidence="4" id="KW-1185">Reference proteome</keyword>
<evidence type="ECO:0000256" key="1">
    <source>
        <dbReference type="ARBA" id="ARBA00007727"/>
    </source>
</evidence>
<dbReference type="GO" id="GO:0016413">
    <property type="term" value="F:O-acetyltransferase activity"/>
    <property type="evidence" value="ECO:0007669"/>
    <property type="project" value="InterPro"/>
</dbReference>
<dbReference type="Pfam" id="PF13839">
    <property type="entry name" value="PC-Esterase"/>
    <property type="match status" value="1"/>
</dbReference>
<feature type="domain" description="Trichome birefringence-like C-terminal" evidence="2">
    <location>
        <begin position="31"/>
        <end position="121"/>
    </location>
</feature>
<comment type="caution">
    <text evidence="3">The sequence shown here is derived from an EMBL/GenBank/DDBJ whole genome shotgun (WGS) entry which is preliminary data.</text>
</comment>
<dbReference type="OrthoDB" id="737117at2759"/>
<proteinExistence type="inferred from homology"/>
<evidence type="ECO:0000259" key="2">
    <source>
        <dbReference type="Pfam" id="PF13839"/>
    </source>
</evidence>
<accession>A0A9Q1GKK3</accession>
<dbReference type="PANTHER" id="PTHR32285:SF38">
    <property type="entry name" value="OS01G0614300 PROTEIN"/>
    <property type="match status" value="1"/>
</dbReference>
<dbReference type="PANTHER" id="PTHR32285">
    <property type="entry name" value="PROTEIN TRICHOME BIREFRINGENCE-LIKE 9-RELATED"/>
    <property type="match status" value="1"/>
</dbReference>
<evidence type="ECO:0000313" key="4">
    <source>
        <dbReference type="Proteomes" id="UP001153076"/>
    </source>
</evidence>
<dbReference type="Proteomes" id="UP001153076">
    <property type="component" value="Unassembled WGS sequence"/>
</dbReference>
<name>A0A9Q1GKK3_9CARY</name>
<protein>
    <recommendedName>
        <fullName evidence="2">Trichome birefringence-like C-terminal domain-containing protein</fullName>
    </recommendedName>
</protein>
<dbReference type="InterPro" id="IPR029962">
    <property type="entry name" value="TBL"/>
</dbReference>
<dbReference type="EMBL" id="JAKOGI010003594">
    <property type="protein sequence ID" value="KAJ8420293.1"/>
    <property type="molecule type" value="Genomic_DNA"/>
</dbReference>
<comment type="similarity">
    <text evidence="1">Belongs to the PC-esterase family. TBL subfamily.</text>
</comment>
<dbReference type="AlphaFoldDB" id="A0A9Q1GKK3"/>
<organism evidence="3 4">
    <name type="scientific">Carnegiea gigantea</name>
    <dbReference type="NCBI Taxonomy" id="171969"/>
    <lineage>
        <taxon>Eukaryota</taxon>
        <taxon>Viridiplantae</taxon>
        <taxon>Streptophyta</taxon>
        <taxon>Embryophyta</taxon>
        <taxon>Tracheophyta</taxon>
        <taxon>Spermatophyta</taxon>
        <taxon>Magnoliopsida</taxon>
        <taxon>eudicotyledons</taxon>
        <taxon>Gunneridae</taxon>
        <taxon>Pentapetalae</taxon>
        <taxon>Caryophyllales</taxon>
        <taxon>Cactineae</taxon>
        <taxon>Cactaceae</taxon>
        <taxon>Cactoideae</taxon>
        <taxon>Echinocereeae</taxon>
        <taxon>Carnegiea</taxon>
    </lineage>
</organism>
<gene>
    <name evidence="3" type="ORF">Cgig2_000413</name>
</gene>
<reference evidence="3" key="1">
    <citation type="submission" date="2022-04" db="EMBL/GenBank/DDBJ databases">
        <title>Carnegiea gigantea Genome sequencing and assembly v2.</title>
        <authorList>
            <person name="Copetti D."/>
            <person name="Sanderson M.J."/>
            <person name="Burquez A."/>
            <person name="Wojciechowski M.F."/>
        </authorList>
    </citation>
    <scope>NUCLEOTIDE SEQUENCE</scope>
    <source>
        <strain evidence="3">SGP5-SGP5p</strain>
        <tissue evidence="3">Aerial part</tissue>
    </source>
</reference>